<keyword evidence="11" id="KW-0325">Glycoprotein</keyword>
<evidence type="ECO:0000313" key="16">
    <source>
        <dbReference type="Proteomes" id="UP000694523"/>
    </source>
</evidence>
<name>A0A8C6WIH8_9GOBI</name>
<evidence type="ECO:0000256" key="12">
    <source>
        <dbReference type="ARBA" id="ARBA00023224"/>
    </source>
</evidence>
<dbReference type="PANTHER" id="PTHR26451:SF869">
    <property type="entry name" value="OLFACTORY RECEPTOR 530-RELATED"/>
    <property type="match status" value="1"/>
</dbReference>
<evidence type="ECO:0000256" key="7">
    <source>
        <dbReference type="ARBA" id="ARBA00023040"/>
    </source>
</evidence>
<dbReference type="GO" id="GO:0005549">
    <property type="term" value="F:odorant binding"/>
    <property type="evidence" value="ECO:0007669"/>
    <property type="project" value="TreeGrafter"/>
</dbReference>
<dbReference type="PROSITE" id="PS50262">
    <property type="entry name" value="G_PROTEIN_RECEP_F1_2"/>
    <property type="match status" value="1"/>
</dbReference>
<dbReference type="PRINTS" id="PR00245">
    <property type="entry name" value="OLFACTORYR"/>
</dbReference>
<feature type="transmembrane region" description="Helical" evidence="13">
    <location>
        <begin position="36"/>
        <end position="61"/>
    </location>
</feature>
<dbReference type="SUPFAM" id="SSF81321">
    <property type="entry name" value="Family A G protein-coupled receptor-like"/>
    <property type="match status" value="1"/>
</dbReference>
<evidence type="ECO:0000256" key="4">
    <source>
        <dbReference type="ARBA" id="ARBA00022692"/>
    </source>
</evidence>
<dbReference type="GO" id="GO:0005886">
    <property type="term" value="C:plasma membrane"/>
    <property type="evidence" value="ECO:0007669"/>
    <property type="project" value="UniProtKB-SubCell"/>
</dbReference>
<keyword evidence="2" id="KW-1003">Cell membrane</keyword>
<feature type="transmembrane region" description="Helical" evidence="13">
    <location>
        <begin position="150"/>
        <end position="178"/>
    </location>
</feature>
<evidence type="ECO:0000256" key="3">
    <source>
        <dbReference type="ARBA" id="ARBA00022606"/>
    </source>
</evidence>
<dbReference type="PANTHER" id="PTHR26451">
    <property type="entry name" value="G_PROTEIN_RECEP_F1_2 DOMAIN-CONTAINING PROTEIN"/>
    <property type="match status" value="1"/>
</dbReference>
<evidence type="ECO:0000256" key="11">
    <source>
        <dbReference type="ARBA" id="ARBA00023180"/>
    </source>
</evidence>
<feature type="transmembrane region" description="Helical" evidence="13">
    <location>
        <begin position="112"/>
        <end position="130"/>
    </location>
</feature>
<evidence type="ECO:0000313" key="15">
    <source>
        <dbReference type="Ensembl" id="ENSNMLP00000009412.1"/>
    </source>
</evidence>
<dbReference type="Gene3D" id="1.20.1070.10">
    <property type="entry name" value="Rhodopsin 7-helix transmembrane proteins"/>
    <property type="match status" value="1"/>
</dbReference>
<evidence type="ECO:0000256" key="2">
    <source>
        <dbReference type="ARBA" id="ARBA00022475"/>
    </source>
</evidence>
<proteinExistence type="predicted"/>
<dbReference type="SMART" id="SM01381">
    <property type="entry name" value="7TM_GPCR_Srsx"/>
    <property type="match status" value="1"/>
</dbReference>
<evidence type="ECO:0000256" key="1">
    <source>
        <dbReference type="ARBA" id="ARBA00004651"/>
    </source>
</evidence>
<dbReference type="Pfam" id="PF13853">
    <property type="entry name" value="7tm_4"/>
    <property type="match status" value="1"/>
</dbReference>
<sequence length="353" mass="40345">TTSMLFFNSALGKNITFVRPPYFIITGLIGIPHVNYYYAFLFTIYVVSVVCNVSVMLVIILDHRLRTPKYVAVFSLVLGDLCGTCTLVPKVIDTFFFNHTSISYNNCLTYMYFYFVFFSMQSFNLVALGIDRLLAIADPLKYHARVTFRFMFSLLGSFWLSISIMVLLAVCLLTRLSFCESVVIKSYFCDHGPLYRLACNDLTPSSVVGGFLILWIPLVLILVSYCYIAYALSKVSAAHERIKAMKTLSSHLTLVAIFYLPIIFVYSFAGTIHPNARIINVSLTFILPSMLNPIIHVFQTNEIRQSFKMIFKMKTLPGTLKLFNGKPTQAYVNVDKRRRDLSWSQWRRHCALV</sequence>
<keyword evidence="5" id="KW-0552">Olfaction</keyword>
<evidence type="ECO:0000256" key="13">
    <source>
        <dbReference type="SAM" id="Phobius"/>
    </source>
</evidence>
<dbReference type="Proteomes" id="UP000694523">
    <property type="component" value="Unplaced"/>
</dbReference>
<reference evidence="15" key="2">
    <citation type="submission" date="2025-09" db="UniProtKB">
        <authorList>
            <consortium name="Ensembl"/>
        </authorList>
    </citation>
    <scope>IDENTIFICATION</scope>
</reference>
<accession>A0A8C6WIH8</accession>
<dbReference type="GO" id="GO:0004984">
    <property type="term" value="F:olfactory receptor activity"/>
    <property type="evidence" value="ECO:0007669"/>
    <property type="project" value="InterPro"/>
</dbReference>
<dbReference type="Ensembl" id="ENSNMLT00000010646.1">
    <property type="protein sequence ID" value="ENSNMLP00000009412.1"/>
    <property type="gene ID" value="ENSNMLG00000006553.1"/>
</dbReference>
<dbReference type="PRINTS" id="PR00237">
    <property type="entry name" value="GPCRRHODOPSN"/>
</dbReference>
<keyword evidence="16" id="KW-1185">Reference proteome</keyword>
<evidence type="ECO:0000256" key="8">
    <source>
        <dbReference type="ARBA" id="ARBA00023136"/>
    </source>
</evidence>
<dbReference type="InterPro" id="IPR000276">
    <property type="entry name" value="GPCR_Rhodpsn"/>
</dbReference>
<dbReference type="InterPro" id="IPR000725">
    <property type="entry name" value="Olfact_rcpt"/>
</dbReference>
<evidence type="ECO:0000256" key="5">
    <source>
        <dbReference type="ARBA" id="ARBA00022725"/>
    </source>
</evidence>
<feature type="transmembrane region" description="Helical" evidence="13">
    <location>
        <begin position="278"/>
        <end position="298"/>
    </location>
</feature>
<keyword evidence="8 13" id="KW-0472">Membrane</keyword>
<dbReference type="InterPro" id="IPR017452">
    <property type="entry name" value="GPCR_Rhodpsn_7TM"/>
</dbReference>
<dbReference type="GO" id="GO:0004930">
    <property type="term" value="F:G protein-coupled receptor activity"/>
    <property type="evidence" value="ECO:0007669"/>
    <property type="project" value="UniProtKB-KW"/>
</dbReference>
<feature type="domain" description="G-protein coupled receptors family 1 profile" evidence="14">
    <location>
        <begin position="51"/>
        <end position="296"/>
    </location>
</feature>
<reference evidence="15" key="1">
    <citation type="submission" date="2025-08" db="UniProtKB">
        <authorList>
            <consortium name="Ensembl"/>
        </authorList>
    </citation>
    <scope>IDENTIFICATION</scope>
</reference>
<protein>
    <recommendedName>
        <fullName evidence="14">G-protein coupled receptors family 1 profile domain-containing protein</fullName>
    </recommendedName>
</protein>
<dbReference type="FunFam" id="1.20.1070.10:FF:000024">
    <property type="entry name" value="Olfactory receptor"/>
    <property type="match status" value="1"/>
</dbReference>
<keyword evidence="3" id="KW-0716">Sensory transduction</keyword>
<keyword evidence="10" id="KW-0675">Receptor</keyword>
<dbReference type="InterPro" id="IPR052921">
    <property type="entry name" value="GPCR1_Superfamily_Member"/>
</dbReference>
<keyword evidence="4 13" id="KW-0812">Transmembrane</keyword>
<organism evidence="15 16">
    <name type="scientific">Neogobius melanostomus</name>
    <name type="common">round goby</name>
    <dbReference type="NCBI Taxonomy" id="47308"/>
    <lineage>
        <taxon>Eukaryota</taxon>
        <taxon>Metazoa</taxon>
        <taxon>Chordata</taxon>
        <taxon>Craniata</taxon>
        <taxon>Vertebrata</taxon>
        <taxon>Euteleostomi</taxon>
        <taxon>Actinopterygii</taxon>
        <taxon>Neopterygii</taxon>
        <taxon>Teleostei</taxon>
        <taxon>Neoteleostei</taxon>
        <taxon>Acanthomorphata</taxon>
        <taxon>Gobiaria</taxon>
        <taxon>Gobiiformes</taxon>
        <taxon>Gobioidei</taxon>
        <taxon>Gobiidae</taxon>
        <taxon>Benthophilinae</taxon>
        <taxon>Neogobiini</taxon>
        <taxon>Neogobius</taxon>
    </lineage>
</organism>
<feature type="transmembrane region" description="Helical" evidence="13">
    <location>
        <begin position="212"/>
        <end position="232"/>
    </location>
</feature>
<keyword evidence="12" id="KW-0807">Transducer</keyword>
<evidence type="ECO:0000256" key="10">
    <source>
        <dbReference type="ARBA" id="ARBA00023170"/>
    </source>
</evidence>
<evidence type="ECO:0000256" key="6">
    <source>
        <dbReference type="ARBA" id="ARBA00022989"/>
    </source>
</evidence>
<keyword evidence="7" id="KW-0297">G-protein coupled receptor</keyword>
<evidence type="ECO:0000256" key="9">
    <source>
        <dbReference type="ARBA" id="ARBA00023157"/>
    </source>
</evidence>
<evidence type="ECO:0000259" key="14">
    <source>
        <dbReference type="PROSITE" id="PS50262"/>
    </source>
</evidence>
<feature type="transmembrane region" description="Helical" evidence="13">
    <location>
        <begin position="252"/>
        <end position="272"/>
    </location>
</feature>
<comment type="subcellular location">
    <subcellularLocation>
        <location evidence="1">Cell membrane</location>
        <topology evidence="1">Multi-pass membrane protein</topology>
    </subcellularLocation>
</comment>
<dbReference type="AlphaFoldDB" id="A0A8C6WIH8"/>
<keyword evidence="9" id="KW-1015">Disulfide bond</keyword>
<feature type="transmembrane region" description="Helical" evidence="13">
    <location>
        <begin position="70"/>
        <end position="92"/>
    </location>
</feature>
<keyword evidence="6 13" id="KW-1133">Transmembrane helix</keyword>